<dbReference type="InterPro" id="IPR011295">
    <property type="entry name" value="UbiH"/>
</dbReference>
<dbReference type="NCBIfam" id="TIGR01988">
    <property type="entry name" value="Ubi-OHases"/>
    <property type="match status" value="1"/>
</dbReference>
<evidence type="ECO:0000313" key="9">
    <source>
        <dbReference type="EMBL" id="TCO81383.1"/>
    </source>
</evidence>
<organism evidence="9 10">
    <name type="scientific">Plasticicumulans lactativorans</name>
    <dbReference type="NCBI Taxonomy" id="1133106"/>
    <lineage>
        <taxon>Bacteria</taxon>
        <taxon>Pseudomonadati</taxon>
        <taxon>Pseudomonadota</taxon>
        <taxon>Gammaproteobacteria</taxon>
        <taxon>Candidatus Competibacteraceae</taxon>
        <taxon>Plasticicumulans</taxon>
    </lineage>
</organism>
<dbReference type="InterPro" id="IPR051205">
    <property type="entry name" value="UbiH/COQ6_monooxygenase"/>
</dbReference>
<keyword evidence="7" id="KW-0503">Monooxygenase</keyword>
<dbReference type="PRINTS" id="PR00420">
    <property type="entry name" value="RNGMNOXGNASE"/>
</dbReference>
<dbReference type="Gene3D" id="3.50.50.60">
    <property type="entry name" value="FAD/NAD(P)-binding domain"/>
    <property type="match status" value="2"/>
</dbReference>
<dbReference type="Pfam" id="PF01494">
    <property type="entry name" value="FAD_binding_3"/>
    <property type="match status" value="1"/>
</dbReference>
<evidence type="ECO:0000256" key="7">
    <source>
        <dbReference type="ARBA" id="ARBA00023033"/>
    </source>
</evidence>
<dbReference type="PANTHER" id="PTHR43876">
    <property type="entry name" value="UBIQUINONE BIOSYNTHESIS MONOOXYGENASE COQ6, MITOCHONDRIAL"/>
    <property type="match status" value="1"/>
</dbReference>
<keyword evidence="10" id="KW-1185">Reference proteome</keyword>
<dbReference type="Proteomes" id="UP000295765">
    <property type="component" value="Unassembled WGS sequence"/>
</dbReference>
<dbReference type="AlphaFoldDB" id="A0A4R2L4I9"/>
<evidence type="ECO:0000259" key="8">
    <source>
        <dbReference type="Pfam" id="PF01494"/>
    </source>
</evidence>
<evidence type="ECO:0000256" key="1">
    <source>
        <dbReference type="ARBA" id="ARBA00001974"/>
    </source>
</evidence>
<protein>
    <submittedName>
        <fullName evidence="9">2-octaprenyl-6-methoxyphenol hydroxylase /2-octaprenyl-3-methyl-6-methoxy-1,4-benzoquinol hydroxylase</fullName>
    </submittedName>
</protein>
<gene>
    <name evidence="9" type="ORF">EV699_10813</name>
</gene>
<evidence type="ECO:0000256" key="3">
    <source>
        <dbReference type="ARBA" id="ARBA00005349"/>
    </source>
</evidence>
<sequence length="410" mass="43315">MSPADAYDVLVIGGGMAGAAFACALDGSGLRIGLVEASRPDAQQHPSYDERTLALAWGSRRIFDGLGLWPALAAEAEPILRIHISDRGHCGVARLDARDEGVPALGYVIPARALGGVLNARLAGRGDLDWLCPAVFERLETGPERVRCHVTVDGVPRTLHARLVVAADGARSRVREQLGIPALAWDYGQTAIIANVSPERPHAGVAYERFGEDGPLALLPLGGGRCALVLTVAQGDAERVLALPDAAFLALVQTRFGDRLGRLLRVGRRAAHPLGLVKAREHARARVALVGNAAHTLHPIAGQGFNLGLRDVAVLAELVAGAVRRGADPGAPELLAAYADGRRWDQRNTIAFTDALTRVFGNPLAPVRLGRNLGLIAFDLCAPAKHRLARQLMGLSGRLPRLALGLPLAG</sequence>
<proteinExistence type="inferred from homology"/>
<keyword evidence="6" id="KW-0560">Oxidoreductase</keyword>
<evidence type="ECO:0000256" key="4">
    <source>
        <dbReference type="ARBA" id="ARBA00022630"/>
    </source>
</evidence>
<dbReference type="OrthoDB" id="9769565at2"/>
<keyword evidence="5" id="KW-0274">FAD</keyword>
<dbReference type="NCBIfam" id="TIGR01984">
    <property type="entry name" value="UbiH"/>
    <property type="match status" value="1"/>
</dbReference>
<comment type="cofactor">
    <cofactor evidence="1">
        <name>FAD</name>
        <dbReference type="ChEBI" id="CHEBI:57692"/>
    </cofactor>
</comment>
<dbReference type="GO" id="GO:0006744">
    <property type="term" value="P:ubiquinone biosynthetic process"/>
    <property type="evidence" value="ECO:0007669"/>
    <property type="project" value="UniProtKB-UniPathway"/>
</dbReference>
<dbReference type="EMBL" id="SLWY01000008">
    <property type="protein sequence ID" value="TCO81383.1"/>
    <property type="molecule type" value="Genomic_DNA"/>
</dbReference>
<evidence type="ECO:0000256" key="5">
    <source>
        <dbReference type="ARBA" id="ARBA00022827"/>
    </source>
</evidence>
<dbReference type="SUPFAM" id="SSF51905">
    <property type="entry name" value="FAD/NAD(P)-binding domain"/>
    <property type="match status" value="1"/>
</dbReference>
<dbReference type="InterPro" id="IPR010971">
    <property type="entry name" value="UbiH/COQ6"/>
</dbReference>
<comment type="pathway">
    <text evidence="2">Cofactor biosynthesis; ubiquinone biosynthesis.</text>
</comment>
<evidence type="ECO:0000256" key="6">
    <source>
        <dbReference type="ARBA" id="ARBA00023002"/>
    </source>
</evidence>
<keyword evidence="4" id="KW-0285">Flavoprotein</keyword>
<evidence type="ECO:0000256" key="2">
    <source>
        <dbReference type="ARBA" id="ARBA00004749"/>
    </source>
</evidence>
<dbReference type="UniPathway" id="UPA00232"/>
<name>A0A4R2L4I9_9GAMM</name>
<dbReference type="PROSITE" id="PS01304">
    <property type="entry name" value="UBIH"/>
    <property type="match status" value="1"/>
</dbReference>
<evidence type="ECO:0000313" key="10">
    <source>
        <dbReference type="Proteomes" id="UP000295765"/>
    </source>
</evidence>
<dbReference type="InterPro" id="IPR002938">
    <property type="entry name" value="FAD-bd"/>
</dbReference>
<accession>A0A4R2L4I9</accession>
<dbReference type="NCBIfam" id="NF004356">
    <property type="entry name" value="PRK05732.1"/>
    <property type="match status" value="1"/>
</dbReference>
<dbReference type="GO" id="GO:0008681">
    <property type="term" value="F:2-octaprenyl-6-methoxyphenol hydroxylase activity"/>
    <property type="evidence" value="ECO:0007669"/>
    <property type="project" value="InterPro"/>
</dbReference>
<reference evidence="9 10" key="1">
    <citation type="submission" date="2019-03" db="EMBL/GenBank/DDBJ databases">
        <title>Genomic Encyclopedia of Type Strains, Phase IV (KMG-IV): sequencing the most valuable type-strain genomes for metagenomic binning, comparative biology and taxonomic classification.</title>
        <authorList>
            <person name="Goeker M."/>
        </authorList>
    </citation>
    <scope>NUCLEOTIDE SEQUENCE [LARGE SCALE GENOMIC DNA]</scope>
    <source>
        <strain evidence="9 10">DSM 25287</strain>
    </source>
</reference>
<comment type="similarity">
    <text evidence="3">Belongs to the UbiH/COQ6 family.</text>
</comment>
<feature type="domain" description="FAD-binding" evidence="8">
    <location>
        <begin position="7"/>
        <end position="343"/>
    </location>
</feature>
<dbReference type="PANTHER" id="PTHR43876:SF8">
    <property type="entry name" value="2-OCTAPRENYL-6-METHOXYPHENOL HYDROXYLASE"/>
    <property type="match status" value="1"/>
</dbReference>
<comment type="caution">
    <text evidence="9">The sequence shown here is derived from an EMBL/GenBank/DDBJ whole genome shotgun (WGS) entry which is preliminary data.</text>
</comment>
<dbReference type="InterPro" id="IPR036188">
    <property type="entry name" value="FAD/NAD-bd_sf"/>
</dbReference>
<dbReference type="RefSeq" id="WP_132541154.1">
    <property type="nucleotide sequence ID" value="NZ_SLWY01000008.1"/>
</dbReference>
<dbReference type="InterPro" id="IPR018168">
    <property type="entry name" value="Ubi_Hdrlase_CS"/>
</dbReference>
<dbReference type="GO" id="GO:0071949">
    <property type="term" value="F:FAD binding"/>
    <property type="evidence" value="ECO:0007669"/>
    <property type="project" value="InterPro"/>
</dbReference>